<evidence type="ECO:0000313" key="2">
    <source>
        <dbReference type="Proteomes" id="UP000789390"/>
    </source>
</evidence>
<protein>
    <submittedName>
        <fullName evidence="1">Uncharacterized protein</fullName>
    </submittedName>
</protein>
<sequence length="72" mass="8636">MKVFLAAEIVAIAGSYFVWNRMNRSRSFRKTVLEKFPYILEGYYSLGEKLDSTNNIRELDSQFWDYEKKQSR</sequence>
<dbReference type="PANTHER" id="PTHR38001:SF1">
    <property type="entry name" value="PROTEIN CEBPZOS"/>
    <property type="match status" value="1"/>
</dbReference>
<dbReference type="EMBL" id="CAKKLH010000224">
    <property type="protein sequence ID" value="CAH0106633.1"/>
    <property type="molecule type" value="Genomic_DNA"/>
</dbReference>
<dbReference type="Proteomes" id="UP000789390">
    <property type="component" value="Unassembled WGS sequence"/>
</dbReference>
<evidence type="ECO:0000313" key="1">
    <source>
        <dbReference type="EMBL" id="CAH0106633.1"/>
    </source>
</evidence>
<proteinExistence type="predicted"/>
<gene>
    <name evidence="1" type="ORF">DGAL_LOCUS9790</name>
</gene>
<dbReference type="OrthoDB" id="5804148at2759"/>
<organism evidence="1 2">
    <name type="scientific">Daphnia galeata</name>
    <dbReference type="NCBI Taxonomy" id="27404"/>
    <lineage>
        <taxon>Eukaryota</taxon>
        <taxon>Metazoa</taxon>
        <taxon>Ecdysozoa</taxon>
        <taxon>Arthropoda</taxon>
        <taxon>Crustacea</taxon>
        <taxon>Branchiopoda</taxon>
        <taxon>Diplostraca</taxon>
        <taxon>Cladocera</taxon>
        <taxon>Anomopoda</taxon>
        <taxon>Daphniidae</taxon>
        <taxon>Daphnia</taxon>
    </lineage>
</organism>
<dbReference type="InterPro" id="IPR037764">
    <property type="entry name" value="CEBPZOS"/>
</dbReference>
<comment type="caution">
    <text evidence="1">The sequence shown here is derived from an EMBL/GenBank/DDBJ whole genome shotgun (WGS) entry which is preliminary data.</text>
</comment>
<dbReference type="AlphaFoldDB" id="A0A8J2RSP2"/>
<accession>A0A8J2RSP2</accession>
<reference evidence="1" key="1">
    <citation type="submission" date="2021-11" db="EMBL/GenBank/DDBJ databases">
        <authorList>
            <person name="Schell T."/>
        </authorList>
    </citation>
    <scope>NUCLEOTIDE SEQUENCE</scope>
    <source>
        <strain evidence="1">M5</strain>
    </source>
</reference>
<keyword evidence="2" id="KW-1185">Reference proteome</keyword>
<dbReference type="PANTHER" id="PTHR38001">
    <property type="entry name" value="PROTEIN CEBPZOS"/>
    <property type="match status" value="1"/>
</dbReference>
<name>A0A8J2RSP2_9CRUS</name>